<dbReference type="Gene3D" id="3.40.50.620">
    <property type="entry name" value="HUPs"/>
    <property type="match status" value="2"/>
</dbReference>
<dbReference type="Gene3D" id="1.10.730.10">
    <property type="entry name" value="Isoleucyl-tRNA Synthetase, Domain 1"/>
    <property type="match status" value="1"/>
</dbReference>
<evidence type="ECO:0000259" key="11">
    <source>
        <dbReference type="Pfam" id="PF00133"/>
    </source>
</evidence>
<evidence type="ECO:0000256" key="1">
    <source>
        <dbReference type="ARBA" id="ARBA00005594"/>
    </source>
</evidence>
<name>A0A842HIZ7_9BURK</name>
<feature type="binding site" evidence="9">
    <location>
        <position position="642"/>
    </location>
    <ligand>
        <name>ATP</name>
        <dbReference type="ChEBI" id="CHEBI:30616"/>
    </ligand>
</feature>
<dbReference type="GO" id="GO:0006429">
    <property type="term" value="P:leucyl-tRNA aminoacylation"/>
    <property type="evidence" value="ECO:0007669"/>
    <property type="project" value="UniProtKB-UniRule"/>
</dbReference>
<evidence type="ECO:0000256" key="9">
    <source>
        <dbReference type="HAMAP-Rule" id="MF_00049"/>
    </source>
</evidence>
<keyword evidence="2 9" id="KW-0963">Cytoplasm</keyword>
<dbReference type="FunFam" id="3.40.50.620:FF:000056">
    <property type="entry name" value="Leucine--tRNA ligase"/>
    <property type="match status" value="1"/>
</dbReference>
<dbReference type="SUPFAM" id="SSF47323">
    <property type="entry name" value="Anticodon-binding domain of a subclass of class I aminoacyl-tRNA synthetases"/>
    <property type="match status" value="1"/>
</dbReference>
<feature type="domain" description="Leucyl-tRNA synthetase editing" evidence="14">
    <location>
        <begin position="228"/>
        <end position="420"/>
    </location>
</feature>
<evidence type="ECO:0000313" key="15">
    <source>
        <dbReference type="EMBL" id="MBC2768629.1"/>
    </source>
</evidence>
<dbReference type="GO" id="GO:0005524">
    <property type="term" value="F:ATP binding"/>
    <property type="evidence" value="ECO:0007669"/>
    <property type="project" value="UniProtKB-UniRule"/>
</dbReference>
<dbReference type="FunFam" id="1.10.730.10:FF:000002">
    <property type="entry name" value="Leucine--tRNA ligase"/>
    <property type="match status" value="1"/>
</dbReference>
<proteinExistence type="inferred from homology"/>
<dbReference type="InterPro" id="IPR013155">
    <property type="entry name" value="M/V/L/I-tRNA-synth_anticd-bd"/>
</dbReference>
<evidence type="ECO:0000256" key="4">
    <source>
        <dbReference type="ARBA" id="ARBA00022741"/>
    </source>
</evidence>
<keyword evidence="3 9" id="KW-0436">Ligase</keyword>
<keyword evidence="7 9" id="KW-0030">Aminoacyl-tRNA synthetase</keyword>
<dbReference type="EMBL" id="JACJUU010000001">
    <property type="protein sequence ID" value="MBC2768629.1"/>
    <property type="molecule type" value="Genomic_DNA"/>
</dbReference>
<dbReference type="GO" id="GO:0002161">
    <property type="term" value="F:aminoacyl-tRNA deacylase activity"/>
    <property type="evidence" value="ECO:0007669"/>
    <property type="project" value="InterPro"/>
</dbReference>
<dbReference type="InterPro" id="IPR001412">
    <property type="entry name" value="aa-tRNA-synth_I_CS"/>
</dbReference>
<dbReference type="InterPro" id="IPR025709">
    <property type="entry name" value="Leu_tRNA-synth_edit"/>
</dbReference>
<feature type="domain" description="Methionyl/Leucyl tRNA synthetase" evidence="13">
    <location>
        <begin position="44"/>
        <end position="177"/>
    </location>
</feature>
<organism evidence="15 16">
    <name type="scientific">Pusillimonas minor</name>
    <dbReference type="NCBI Taxonomy" id="2697024"/>
    <lineage>
        <taxon>Bacteria</taxon>
        <taxon>Pseudomonadati</taxon>
        <taxon>Pseudomonadota</taxon>
        <taxon>Betaproteobacteria</taxon>
        <taxon>Burkholderiales</taxon>
        <taxon>Alcaligenaceae</taxon>
        <taxon>Pusillimonas</taxon>
    </lineage>
</organism>
<dbReference type="SUPFAM" id="SSF52374">
    <property type="entry name" value="Nucleotidylyl transferase"/>
    <property type="match status" value="1"/>
</dbReference>
<protein>
    <recommendedName>
        <fullName evidence="9">Leucine--tRNA ligase</fullName>
        <ecNumber evidence="9">6.1.1.4</ecNumber>
    </recommendedName>
    <alternativeName>
        <fullName evidence="9">Leucyl-tRNA synthetase</fullName>
        <shortName evidence="9">LeuRS</shortName>
    </alternativeName>
</protein>
<evidence type="ECO:0000259" key="13">
    <source>
        <dbReference type="Pfam" id="PF09334"/>
    </source>
</evidence>
<dbReference type="PANTHER" id="PTHR43740">
    <property type="entry name" value="LEUCYL-TRNA SYNTHETASE"/>
    <property type="match status" value="1"/>
</dbReference>
<comment type="subcellular location">
    <subcellularLocation>
        <location evidence="9">Cytoplasm</location>
    </subcellularLocation>
</comment>
<dbReference type="FunFam" id="3.40.50.620:FF:000003">
    <property type="entry name" value="Leucine--tRNA ligase"/>
    <property type="match status" value="1"/>
</dbReference>
<sequence length="885" mass="98814">MQERYSPNEVETAAQHNWQSHDAYLVSENATLPDGSAKPKFYACSMLPYPSGKLHMGHVRNYTINDMMARQLRMRGYNVLMPMGWDAFGMPAENAAMKSKVPPAKWTYDNIAYMKKQMKAMGLAIDWSREMCACDPSYYKWNQWLFLKMLEKGIAYRKTQVVNWDPVDQTVLANEQVIDGRGWRSGAPIEKREIPGYYLRITDYADELLDQVKNGLPGWPERVRLMQENWIGKSEGVRFAFTHDIKDTNGSLIQDGRMYVFTTRADTIMGVTFCAVAPEHPLATHAAQNNAALADFIEACKLGGTTEAEMATREKEGMPTGLTVTHPLTGKPVEVWVGNYVLMSYGDGAVMGVPAHDERDFAFAKKYNLPILDVIAVDGKAYSTDAWQEWYGDKQQGHTINSGKYNGLPHADAVNAVAADLVAKGLGEKQTTWRLRDWGISRQRYWGTPIPIIHCASCGPVPVPEKDLPVVLPEDLIPDGTGNPLAKNEAFLACKCPKCGADARRETDTMDTFVDSSWYFMRYTSPGNDLAMVDQRNDYWMPMDQYIGGIEHAVLHLLYARFWTRVMRDLGLVKFDEPFTRLLCQGMVLNHIYSRKNAQGGIEYFWPEEVENQYDAKGAIIGATLKTDGSPVDYGGIGTMSKSKNNGVDPQSLIDTMGADTARLFVMFASPPEQTLEWSDTGVDGAHRFLRRLWTYANGHQAAVAAALGTTPAWQDADEASKTLRREIYGLLKQADYDYQRIQYNTVVSACMKMLNTLESAQLPNTLVAQQAITDTLGVLLRVLYPVVPHITWKLWEDLGYSKTYGDLLDAPWPEVDEAALVADEIELMLQVNGKLRGSLKVPNGASKADIEAQAGAHEAVGKFLEGRPVKRIIVVPGKLVNIVG</sequence>
<dbReference type="PRINTS" id="PR00985">
    <property type="entry name" value="TRNASYNTHLEU"/>
</dbReference>
<dbReference type="AlphaFoldDB" id="A0A842HIZ7"/>
<dbReference type="InterPro" id="IPR009080">
    <property type="entry name" value="tRNAsynth_Ia_anticodon-bd"/>
</dbReference>
<evidence type="ECO:0000256" key="10">
    <source>
        <dbReference type="RuleBase" id="RU363035"/>
    </source>
</evidence>
<dbReference type="InterPro" id="IPR014729">
    <property type="entry name" value="Rossmann-like_a/b/a_fold"/>
</dbReference>
<evidence type="ECO:0000256" key="3">
    <source>
        <dbReference type="ARBA" id="ARBA00022598"/>
    </source>
</evidence>
<dbReference type="PROSITE" id="PS00178">
    <property type="entry name" value="AA_TRNA_LIGASE_I"/>
    <property type="match status" value="1"/>
</dbReference>
<dbReference type="Pfam" id="PF13603">
    <property type="entry name" value="tRNA-synt_1_2"/>
    <property type="match status" value="1"/>
</dbReference>
<dbReference type="EC" id="6.1.1.4" evidence="9"/>
<dbReference type="InterPro" id="IPR015413">
    <property type="entry name" value="Methionyl/Leucyl_tRNA_Synth"/>
</dbReference>
<dbReference type="NCBIfam" id="TIGR00396">
    <property type="entry name" value="leuS_bact"/>
    <property type="match status" value="1"/>
</dbReference>
<dbReference type="Pfam" id="PF09334">
    <property type="entry name" value="tRNA-synt_1g"/>
    <property type="match status" value="1"/>
</dbReference>
<feature type="domain" description="Aminoacyl-tRNA synthetase class Ia" evidence="11">
    <location>
        <begin position="435"/>
        <end position="591"/>
    </location>
</feature>
<dbReference type="InterPro" id="IPR009008">
    <property type="entry name" value="Val/Leu/Ile-tRNA-synth_edit"/>
</dbReference>
<evidence type="ECO:0000256" key="8">
    <source>
        <dbReference type="ARBA" id="ARBA00047469"/>
    </source>
</evidence>
<comment type="caution">
    <text evidence="15">The sequence shown here is derived from an EMBL/GenBank/DDBJ whole genome shotgun (WGS) entry which is preliminary data.</text>
</comment>
<feature type="short sequence motif" description="'KMSKS' region" evidence="9">
    <location>
        <begin position="639"/>
        <end position="643"/>
    </location>
</feature>
<dbReference type="HAMAP" id="MF_00049_B">
    <property type="entry name" value="Leu_tRNA_synth_B"/>
    <property type="match status" value="1"/>
</dbReference>
<dbReference type="FunFam" id="3.90.740.10:FF:000012">
    <property type="entry name" value="Leucine--tRNA ligase"/>
    <property type="match status" value="1"/>
</dbReference>
<dbReference type="FunFam" id="3.10.20.590:FF:000001">
    <property type="entry name" value="Leucine--tRNA ligase"/>
    <property type="match status" value="1"/>
</dbReference>
<dbReference type="InterPro" id="IPR002300">
    <property type="entry name" value="aa-tRNA-synth_Ia"/>
</dbReference>
<feature type="short sequence motif" description="'HIGH' region" evidence="9">
    <location>
        <begin position="48"/>
        <end position="58"/>
    </location>
</feature>
<dbReference type="InterPro" id="IPR002302">
    <property type="entry name" value="Leu-tRNA-ligase"/>
</dbReference>
<reference evidence="15 16" key="1">
    <citation type="submission" date="2020-08" db="EMBL/GenBank/DDBJ databases">
        <title>Paraeoetvoesia sp. YC-7-48 draft genome sequence.</title>
        <authorList>
            <person name="Yao L."/>
        </authorList>
    </citation>
    <scope>NUCLEOTIDE SEQUENCE [LARGE SCALE GENOMIC DNA]</scope>
    <source>
        <strain evidence="16">YC-7-48</strain>
    </source>
</reference>
<comment type="similarity">
    <text evidence="1 9 10">Belongs to the class-I aminoacyl-tRNA synthetase family.</text>
</comment>
<evidence type="ECO:0000313" key="16">
    <source>
        <dbReference type="Proteomes" id="UP000545386"/>
    </source>
</evidence>
<evidence type="ECO:0000259" key="12">
    <source>
        <dbReference type="Pfam" id="PF08264"/>
    </source>
</evidence>
<dbReference type="RefSeq" id="WP_185778460.1">
    <property type="nucleotide sequence ID" value="NZ_JACJUU010000001.1"/>
</dbReference>
<dbReference type="Gene3D" id="2.20.28.290">
    <property type="match status" value="1"/>
</dbReference>
<dbReference type="GO" id="GO:0005829">
    <property type="term" value="C:cytosol"/>
    <property type="evidence" value="ECO:0007669"/>
    <property type="project" value="TreeGrafter"/>
</dbReference>
<evidence type="ECO:0000256" key="7">
    <source>
        <dbReference type="ARBA" id="ARBA00023146"/>
    </source>
</evidence>
<comment type="catalytic activity">
    <reaction evidence="8 9">
        <text>tRNA(Leu) + L-leucine + ATP = L-leucyl-tRNA(Leu) + AMP + diphosphate</text>
        <dbReference type="Rhea" id="RHEA:11688"/>
        <dbReference type="Rhea" id="RHEA-COMP:9613"/>
        <dbReference type="Rhea" id="RHEA-COMP:9622"/>
        <dbReference type="ChEBI" id="CHEBI:30616"/>
        <dbReference type="ChEBI" id="CHEBI:33019"/>
        <dbReference type="ChEBI" id="CHEBI:57427"/>
        <dbReference type="ChEBI" id="CHEBI:78442"/>
        <dbReference type="ChEBI" id="CHEBI:78494"/>
        <dbReference type="ChEBI" id="CHEBI:456215"/>
        <dbReference type="EC" id="6.1.1.4"/>
    </reaction>
</comment>
<dbReference type="Gene3D" id="3.10.20.590">
    <property type="match status" value="1"/>
</dbReference>
<dbReference type="Pfam" id="PF08264">
    <property type="entry name" value="Anticodon_1"/>
    <property type="match status" value="1"/>
</dbReference>
<keyword evidence="16" id="KW-1185">Reference proteome</keyword>
<feature type="domain" description="Methionyl/Valyl/Leucyl/Isoleucyl-tRNA synthetase anticodon-binding" evidence="12">
    <location>
        <begin position="722"/>
        <end position="847"/>
    </location>
</feature>
<dbReference type="GO" id="GO:0004823">
    <property type="term" value="F:leucine-tRNA ligase activity"/>
    <property type="evidence" value="ECO:0007669"/>
    <property type="project" value="UniProtKB-UniRule"/>
</dbReference>
<dbReference type="Pfam" id="PF00133">
    <property type="entry name" value="tRNA-synt_1"/>
    <property type="match status" value="1"/>
</dbReference>
<evidence type="ECO:0000259" key="14">
    <source>
        <dbReference type="Pfam" id="PF13603"/>
    </source>
</evidence>
<dbReference type="PANTHER" id="PTHR43740:SF2">
    <property type="entry name" value="LEUCINE--TRNA LIGASE, MITOCHONDRIAL"/>
    <property type="match status" value="1"/>
</dbReference>
<keyword evidence="6 9" id="KW-0648">Protein biosynthesis</keyword>
<keyword evidence="4 9" id="KW-0547">Nucleotide-binding</keyword>
<evidence type="ECO:0000256" key="2">
    <source>
        <dbReference type="ARBA" id="ARBA00022490"/>
    </source>
</evidence>
<dbReference type="CDD" id="cd07958">
    <property type="entry name" value="Anticodon_Ia_Leu_BEm"/>
    <property type="match status" value="1"/>
</dbReference>
<accession>A0A842HIZ7</accession>
<keyword evidence="5 9" id="KW-0067">ATP-binding</keyword>
<dbReference type="Proteomes" id="UP000545386">
    <property type="component" value="Unassembled WGS sequence"/>
</dbReference>
<evidence type="ECO:0000256" key="5">
    <source>
        <dbReference type="ARBA" id="ARBA00022840"/>
    </source>
</evidence>
<dbReference type="CDD" id="cd00812">
    <property type="entry name" value="LeuRS_core"/>
    <property type="match status" value="1"/>
</dbReference>
<dbReference type="SUPFAM" id="SSF50677">
    <property type="entry name" value="ValRS/IleRS/LeuRS editing domain"/>
    <property type="match status" value="1"/>
</dbReference>
<evidence type="ECO:0000256" key="6">
    <source>
        <dbReference type="ARBA" id="ARBA00022917"/>
    </source>
</evidence>
<gene>
    <name evidence="9" type="primary">leuS</name>
    <name evidence="15" type="ORF">GTU67_01720</name>
</gene>